<keyword evidence="9" id="KW-1185">Reference proteome</keyword>
<protein>
    <submittedName>
        <fullName evidence="8">Glycosyl hydrolase</fullName>
    </submittedName>
</protein>
<dbReference type="SMART" id="SM01217">
    <property type="entry name" value="Fn3_like"/>
    <property type="match status" value="1"/>
</dbReference>
<name>A0ABS9GTX1_9PSED</name>
<keyword evidence="3" id="KW-0119">Carbohydrate metabolism</keyword>
<dbReference type="Pfam" id="PF00933">
    <property type="entry name" value="Glyco_hydro_3"/>
    <property type="match status" value="1"/>
</dbReference>
<dbReference type="SUPFAM" id="SSF52279">
    <property type="entry name" value="Beta-D-glucan exohydrolase, C-terminal domain"/>
    <property type="match status" value="1"/>
</dbReference>
<dbReference type="EMBL" id="WKAT01000067">
    <property type="protein sequence ID" value="MCF5547656.1"/>
    <property type="molecule type" value="Genomic_DNA"/>
</dbReference>
<keyword evidence="4 5" id="KW-0326">Glycosidase</keyword>
<sequence length="753" mass="80805">MRNRLLLLLLAFFSLVATAQDDVVERLLGQMTLEEKVAQLGQLGIKESPTGAMVDQDGLEERPTITVGSVIGAYGADLTRRLQEQAIKGSRLHIPVLFALDVIHGFGTVFPVPLAEAAAWDPDLTQRSARALAVEATASGVHWTYAPMVDVARDPRWGRVVEGAGEDPFLGSILAAARVRGFHGSGPPDTSYMMATAKHFVAYGAGEGGRDYNIADLSERTLREIYLPPFQAAEAAGVDAIMPAFNEVAATPMHSNKALLTGLLRQKWGFTGIIVSDYSAIEELIQHGIARTPSDAAWLGFNAGVDIEMASQTYRQHLPTLIRNGQVSMADVDEAVRRVLKAKQRLGLFEDPYRYSDPIREANSANLPQHRALAREAGQKSIVLLKNNGQLLPLSKRLRRLLVVGSLATDAAATLGPGSWPGTPIGAVTVLQGIQNAVSTNTDVTYLPGASPTSADTQGIAAAEKAARDVDVVVAVLGENAEHSGEGQSRAELGLPGGQDALLRALLDTGKPVVVILMNGRPLVFTLPLQQAPALLETWFLGSEMGHAVADVLFGDVNPSGKLPITFPRSLGQIPLYYAHKNTGRPNSNADGLPDSYSSNYMDINHAPAYPFGFGLSYTTFAYSKPRLSAQRLASHQSLTVEVTVTNTGKRAGDEIVQLYLRDDVASVTRPIRQLRGFRKVHLAPGEAQSVTFTLDQKDFALLDLNLSPVVEAGTFTVFVGADSTATHQAQFEVTDSRQLSIPGQSVPPVQPN</sequence>
<comment type="caution">
    <text evidence="8">The sequence shown here is derived from an EMBL/GenBank/DDBJ whole genome shotgun (WGS) entry which is preliminary data.</text>
</comment>
<dbReference type="Pfam" id="PF14310">
    <property type="entry name" value="Fn3-like"/>
    <property type="match status" value="1"/>
</dbReference>
<keyword evidence="6" id="KW-0732">Signal</keyword>
<dbReference type="Gene3D" id="2.60.40.10">
    <property type="entry name" value="Immunoglobulins"/>
    <property type="match status" value="1"/>
</dbReference>
<dbReference type="InterPro" id="IPR002772">
    <property type="entry name" value="Glyco_hydro_3_C"/>
</dbReference>
<dbReference type="InterPro" id="IPR036962">
    <property type="entry name" value="Glyco_hydro_3_N_sf"/>
</dbReference>
<evidence type="ECO:0000256" key="5">
    <source>
        <dbReference type="RuleBase" id="RU361161"/>
    </source>
</evidence>
<evidence type="ECO:0000256" key="2">
    <source>
        <dbReference type="ARBA" id="ARBA00022801"/>
    </source>
</evidence>
<organism evidence="8 9">
    <name type="scientific">Pseudomonas salomonii</name>
    <dbReference type="NCBI Taxonomy" id="191391"/>
    <lineage>
        <taxon>Bacteria</taxon>
        <taxon>Pseudomonadati</taxon>
        <taxon>Pseudomonadota</taxon>
        <taxon>Gammaproteobacteria</taxon>
        <taxon>Pseudomonadales</taxon>
        <taxon>Pseudomonadaceae</taxon>
        <taxon>Pseudomonas</taxon>
    </lineage>
</organism>
<dbReference type="Proteomes" id="UP000814158">
    <property type="component" value="Unassembled WGS sequence"/>
</dbReference>
<feature type="signal peptide" evidence="6">
    <location>
        <begin position="1"/>
        <end position="19"/>
    </location>
</feature>
<dbReference type="PROSITE" id="PS00775">
    <property type="entry name" value="GLYCOSYL_HYDROL_F3"/>
    <property type="match status" value="1"/>
</dbReference>
<dbReference type="InterPro" id="IPR050288">
    <property type="entry name" value="Cellulose_deg_GH3"/>
</dbReference>
<dbReference type="InterPro" id="IPR017853">
    <property type="entry name" value="GH"/>
</dbReference>
<dbReference type="InterPro" id="IPR019800">
    <property type="entry name" value="Glyco_hydro_3_AS"/>
</dbReference>
<feature type="domain" description="Fibronectin type III-like" evidence="7">
    <location>
        <begin position="655"/>
        <end position="724"/>
    </location>
</feature>
<feature type="chain" id="PRO_5045051977" evidence="6">
    <location>
        <begin position="20"/>
        <end position="753"/>
    </location>
</feature>
<evidence type="ECO:0000256" key="6">
    <source>
        <dbReference type="SAM" id="SignalP"/>
    </source>
</evidence>
<reference evidence="8 9" key="1">
    <citation type="submission" date="2019-11" db="EMBL/GenBank/DDBJ databases">
        <title>Epiphytic Pseudomonas syringae from cherry orchards.</title>
        <authorList>
            <person name="Hulin M.T."/>
        </authorList>
    </citation>
    <scope>NUCLEOTIDE SEQUENCE [LARGE SCALE GENOMIC DNA]</scope>
    <source>
        <strain evidence="8 9">PA-3-2A</strain>
    </source>
</reference>
<accession>A0ABS9GTX1</accession>
<evidence type="ECO:0000256" key="4">
    <source>
        <dbReference type="ARBA" id="ARBA00023295"/>
    </source>
</evidence>
<keyword evidence="2 5" id="KW-0378">Hydrolase</keyword>
<dbReference type="PANTHER" id="PTHR42715">
    <property type="entry name" value="BETA-GLUCOSIDASE"/>
    <property type="match status" value="1"/>
</dbReference>
<evidence type="ECO:0000313" key="9">
    <source>
        <dbReference type="Proteomes" id="UP000814158"/>
    </source>
</evidence>
<dbReference type="Pfam" id="PF01915">
    <property type="entry name" value="Glyco_hydro_3_C"/>
    <property type="match status" value="1"/>
</dbReference>
<evidence type="ECO:0000313" key="8">
    <source>
        <dbReference type="EMBL" id="MCF5547656.1"/>
    </source>
</evidence>
<evidence type="ECO:0000256" key="3">
    <source>
        <dbReference type="ARBA" id="ARBA00023277"/>
    </source>
</evidence>
<dbReference type="Gene3D" id="3.40.50.1700">
    <property type="entry name" value="Glycoside hydrolase family 3 C-terminal domain"/>
    <property type="match status" value="1"/>
</dbReference>
<dbReference type="InterPro" id="IPR013783">
    <property type="entry name" value="Ig-like_fold"/>
</dbReference>
<dbReference type="SUPFAM" id="SSF51445">
    <property type="entry name" value="(Trans)glycosidases"/>
    <property type="match status" value="1"/>
</dbReference>
<dbReference type="PRINTS" id="PR00133">
    <property type="entry name" value="GLHYDRLASE3"/>
</dbReference>
<dbReference type="PANTHER" id="PTHR42715:SF10">
    <property type="entry name" value="BETA-GLUCOSIDASE"/>
    <property type="match status" value="1"/>
</dbReference>
<evidence type="ECO:0000256" key="1">
    <source>
        <dbReference type="ARBA" id="ARBA00005336"/>
    </source>
</evidence>
<dbReference type="InterPro" id="IPR026891">
    <property type="entry name" value="Fn3-like"/>
</dbReference>
<dbReference type="InterPro" id="IPR036881">
    <property type="entry name" value="Glyco_hydro_3_C_sf"/>
</dbReference>
<dbReference type="Gene3D" id="3.20.20.300">
    <property type="entry name" value="Glycoside hydrolase, family 3, N-terminal domain"/>
    <property type="match status" value="1"/>
</dbReference>
<dbReference type="GO" id="GO:0016787">
    <property type="term" value="F:hydrolase activity"/>
    <property type="evidence" value="ECO:0007669"/>
    <property type="project" value="UniProtKB-KW"/>
</dbReference>
<evidence type="ECO:0000259" key="7">
    <source>
        <dbReference type="SMART" id="SM01217"/>
    </source>
</evidence>
<proteinExistence type="inferred from homology"/>
<gene>
    <name evidence="8" type="ORF">GIV68_23210</name>
</gene>
<comment type="similarity">
    <text evidence="1 5">Belongs to the glycosyl hydrolase 3 family.</text>
</comment>
<dbReference type="InterPro" id="IPR001764">
    <property type="entry name" value="Glyco_hydro_3_N"/>
</dbReference>
<dbReference type="RefSeq" id="WP_236373724.1">
    <property type="nucleotide sequence ID" value="NZ_WKAT01000067.1"/>
</dbReference>